<organism evidence="4 5">
    <name type="scientific">Antricoccus suffuscus</name>
    <dbReference type="NCBI Taxonomy" id="1629062"/>
    <lineage>
        <taxon>Bacteria</taxon>
        <taxon>Bacillati</taxon>
        <taxon>Actinomycetota</taxon>
        <taxon>Actinomycetes</taxon>
        <taxon>Geodermatophilales</taxon>
        <taxon>Antricoccaceae</taxon>
        <taxon>Antricoccus</taxon>
    </lineage>
</organism>
<evidence type="ECO:0000259" key="3">
    <source>
        <dbReference type="Pfam" id="PF13458"/>
    </source>
</evidence>
<feature type="domain" description="Leucine-binding protein" evidence="3">
    <location>
        <begin position="49"/>
        <end position="377"/>
    </location>
</feature>
<dbReference type="PANTHER" id="PTHR47235:SF1">
    <property type="entry name" value="BLR6548 PROTEIN"/>
    <property type="match status" value="1"/>
</dbReference>
<dbReference type="RefSeq" id="WP_106348010.1">
    <property type="nucleotide sequence ID" value="NZ_PVUE01000003.1"/>
</dbReference>
<gene>
    <name evidence="4" type="ORF">CLV47_10382</name>
</gene>
<comment type="caution">
    <text evidence="4">The sequence shown here is derived from an EMBL/GenBank/DDBJ whole genome shotgun (WGS) entry which is preliminary data.</text>
</comment>
<evidence type="ECO:0000313" key="5">
    <source>
        <dbReference type="Proteomes" id="UP000237752"/>
    </source>
</evidence>
<evidence type="ECO:0000313" key="4">
    <source>
        <dbReference type="EMBL" id="PRZ43026.1"/>
    </source>
</evidence>
<evidence type="ECO:0000256" key="1">
    <source>
        <dbReference type="ARBA" id="ARBA00010062"/>
    </source>
</evidence>
<keyword evidence="2" id="KW-0732">Signal</keyword>
<proteinExistence type="inferred from homology"/>
<accession>A0A2T1A362</accession>
<dbReference type="PANTHER" id="PTHR47235">
    <property type="entry name" value="BLR6548 PROTEIN"/>
    <property type="match status" value="1"/>
</dbReference>
<dbReference type="InterPro" id="IPR028081">
    <property type="entry name" value="Leu-bd"/>
</dbReference>
<name>A0A2T1A362_9ACTN</name>
<comment type="similarity">
    <text evidence="1">Belongs to the leucine-binding protein family.</text>
</comment>
<dbReference type="AlphaFoldDB" id="A0A2T1A362"/>
<keyword evidence="5" id="KW-1185">Reference proteome</keyword>
<dbReference type="Pfam" id="PF13458">
    <property type="entry name" value="Peripla_BP_6"/>
    <property type="match status" value="1"/>
</dbReference>
<dbReference type="InterPro" id="IPR028082">
    <property type="entry name" value="Peripla_BP_I"/>
</dbReference>
<dbReference type="EMBL" id="PVUE01000003">
    <property type="protein sequence ID" value="PRZ43026.1"/>
    <property type="molecule type" value="Genomic_DNA"/>
</dbReference>
<dbReference type="PROSITE" id="PS51257">
    <property type="entry name" value="PROKAR_LIPOPROTEIN"/>
    <property type="match status" value="1"/>
</dbReference>
<sequence length="418" mass="44158">MNNRTRALIASAAAAAVVLTGCSTKGGGGVESKTDSSGVKTDFGVTDKTITLGAISDASGAYKVTGTSLTYGNQLWADEVNASGGICGRDIKIEVRDHGYTTDKAVTLYAEVQPKMLGMVQLVGSPMLAALKSQIKSDNVITMPGSWASSNLDTEQVFMVGSTYDIEIMNGMAYLQDQKMIKDGDTVGAIVLDSEAGANTLAGVQYYADKHNIKVESVKMAATDNDLSSAVTSMKSKGVNAIALILGPKATSSVTTQMQAQGLDVPVVANAVSFDPTLLDTPAASSFGKFYRVASVVPYSSDNPLMAKIRKEYAAKYTDKANDSVTMGYIFGTIWGKILDQACKDKDLTRAGLMKAKNKIKIDTQGLTGKLDFSEAGNVSSRLSLIETPDAASEGGLKLVQDLTESKEAKSYKTPYQK</sequence>
<evidence type="ECO:0000256" key="2">
    <source>
        <dbReference type="ARBA" id="ARBA00022729"/>
    </source>
</evidence>
<reference evidence="4 5" key="1">
    <citation type="submission" date="2018-03" db="EMBL/GenBank/DDBJ databases">
        <title>Genomic Encyclopedia of Archaeal and Bacterial Type Strains, Phase II (KMG-II): from individual species to whole genera.</title>
        <authorList>
            <person name="Goeker M."/>
        </authorList>
    </citation>
    <scope>NUCLEOTIDE SEQUENCE [LARGE SCALE GENOMIC DNA]</scope>
    <source>
        <strain evidence="4 5">DSM 100065</strain>
    </source>
</reference>
<dbReference type="SUPFAM" id="SSF53822">
    <property type="entry name" value="Periplasmic binding protein-like I"/>
    <property type="match status" value="1"/>
</dbReference>
<dbReference type="OrthoDB" id="26870at2"/>
<protein>
    <submittedName>
        <fullName evidence="4">ABC-type branched-subunit amino acid transport system substrate-binding protein</fullName>
    </submittedName>
</protein>
<dbReference type="Proteomes" id="UP000237752">
    <property type="component" value="Unassembled WGS sequence"/>
</dbReference>
<dbReference type="Gene3D" id="3.40.50.2300">
    <property type="match status" value="2"/>
</dbReference>